<evidence type="ECO:0000313" key="3">
    <source>
        <dbReference type="WBParaSite" id="TMUE_2000009718.1"/>
    </source>
</evidence>
<feature type="region of interest" description="Disordered" evidence="1">
    <location>
        <begin position="79"/>
        <end position="98"/>
    </location>
</feature>
<sequence>MQQKEEFTLRDISTFRRQPTCRHALLASTSLRAAAGRTITPFSMAVWHRLSGSSNGRLTGKVDGLQKWDVRPLAVNRGCNASKEERTNQVDDRHVQRSVQDNSTVGTLSIDLRLRLQIATALLGEATSQPKLGGSLQNARNVLTKICIYQIAVIKEATTITAKRTHERTERKRCNDLRAKQQRRSRCLVYAAGLDETKQTTRECPAPSRRRYSAGRYSLTAEHKSHSEADSSSEAEQIQRPSHMYNFTAAAQPFFYINRRNANLNTLAGTAVVRGPDAKATVGEATLQKGQTFKKSKPDQLSPIRGAGGNVGAVSKANNRQRPSPANGRPANATIRAQNSKTRTPGARRKRRAKSAAPTCLFLVRRARGAMGRRRLGSARGVATMRVHKRRADAHLHFIAAYSKRAIASAGAPRRQAGLKTRPQFALRLLQRADLARLAVARQGWPVGVRPGSGRARCFVAQVQAREAFAMQWARQVEAAGSRMGSPCGARRFKWCVARRRRTRVGRSTPLRDADLRDRAHQPTGKRCPSGGSFAAERSSIRVRRWTALPAARNGHPNTVSVRTCVQEMSSGYDAHVVAN</sequence>
<evidence type="ECO:0000256" key="1">
    <source>
        <dbReference type="SAM" id="MobiDB-lite"/>
    </source>
</evidence>
<organism evidence="2 3">
    <name type="scientific">Trichuris muris</name>
    <name type="common">Mouse whipworm</name>
    <dbReference type="NCBI Taxonomy" id="70415"/>
    <lineage>
        <taxon>Eukaryota</taxon>
        <taxon>Metazoa</taxon>
        <taxon>Ecdysozoa</taxon>
        <taxon>Nematoda</taxon>
        <taxon>Enoplea</taxon>
        <taxon>Dorylaimia</taxon>
        <taxon>Trichinellida</taxon>
        <taxon>Trichuridae</taxon>
        <taxon>Trichuris</taxon>
    </lineage>
</organism>
<accession>A0A5S6QRD5</accession>
<evidence type="ECO:0000313" key="2">
    <source>
        <dbReference type="Proteomes" id="UP000046395"/>
    </source>
</evidence>
<dbReference type="AlphaFoldDB" id="A0A5S6QRD5"/>
<proteinExistence type="predicted"/>
<feature type="compositionally biased region" description="Basic and acidic residues" evidence="1">
    <location>
        <begin position="82"/>
        <end position="95"/>
    </location>
</feature>
<keyword evidence="2" id="KW-1185">Reference proteome</keyword>
<feature type="region of interest" description="Disordered" evidence="1">
    <location>
        <begin position="219"/>
        <end position="239"/>
    </location>
</feature>
<feature type="region of interest" description="Disordered" evidence="1">
    <location>
        <begin position="289"/>
        <end position="356"/>
    </location>
</feature>
<protein>
    <submittedName>
        <fullName evidence="3">Uncharacterized protein</fullName>
    </submittedName>
</protein>
<dbReference type="Proteomes" id="UP000046395">
    <property type="component" value="Unassembled WGS sequence"/>
</dbReference>
<reference evidence="3" key="1">
    <citation type="submission" date="2019-12" db="UniProtKB">
        <authorList>
            <consortium name="WormBaseParasite"/>
        </authorList>
    </citation>
    <scope>IDENTIFICATION</scope>
</reference>
<dbReference type="WBParaSite" id="TMUE_2000009718.1">
    <property type="protein sequence ID" value="TMUE_2000009718.1"/>
    <property type="gene ID" value="WBGene00300710"/>
</dbReference>
<name>A0A5S6QRD5_TRIMR</name>